<dbReference type="GeneID" id="37109275"/>
<reference evidence="1 2" key="1">
    <citation type="submission" date="2016-12" db="EMBL/GenBank/DDBJ databases">
        <title>The genomes of Aspergillus section Nigri reveals drivers in fungal speciation.</title>
        <authorList>
            <consortium name="DOE Joint Genome Institute"/>
            <person name="Vesth T.C."/>
            <person name="Nybo J."/>
            <person name="Theobald S."/>
            <person name="Brandl J."/>
            <person name="Frisvad J.C."/>
            <person name="Nielsen K.F."/>
            <person name="Lyhne E.K."/>
            <person name="Kogle M.E."/>
            <person name="Kuo A."/>
            <person name="Riley R."/>
            <person name="Clum A."/>
            <person name="Nolan M."/>
            <person name="Lipzen A."/>
            <person name="Salamov A."/>
            <person name="Henrissat B."/>
            <person name="Wiebenga A."/>
            <person name="De Vries R.P."/>
            <person name="Grigoriev I.V."/>
            <person name="Mortensen U.H."/>
            <person name="Andersen M.R."/>
            <person name="Baker S.E."/>
        </authorList>
    </citation>
    <scope>NUCLEOTIDE SEQUENCE [LARGE SCALE GENOMIC DNA]</scope>
    <source>
        <strain evidence="1 2">CBS 115572</strain>
    </source>
</reference>
<dbReference type="AlphaFoldDB" id="A0A317UWX4"/>
<organism evidence="1 2">
    <name type="scientific">Aspergillus sclerotioniger CBS 115572</name>
    <dbReference type="NCBI Taxonomy" id="1450535"/>
    <lineage>
        <taxon>Eukaryota</taxon>
        <taxon>Fungi</taxon>
        <taxon>Dikarya</taxon>
        <taxon>Ascomycota</taxon>
        <taxon>Pezizomycotina</taxon>
        <taxon>Eurotiomycetes</taxon>
        <taxon>Eurotiomycetidae</taxon>
        <taxon>Eurotiales</taxon>
        <taxon>Aspergillaceae</taxon>
        <taxon>Aspergillus</taxon>
        <taxon>Aspergillus subgen. Circumdati</taxon>
    </lineage>
</organism>
<evidence type="ECO:0000313" key="1">
    <source>
        <dbReference type="EMBL" id="PWY65012.1"/>
    </source>
</evidence>
<accession>A0A317UWX4</accession>
<sequence>MQRKLPLSTWARASHSMYLHHSLCTLTARTLYVERPSVYLRCTIGLSIHNVNISGAQALLPYKEA</sequence>
<dbReference type="RefSeq" id="XP_025461363.1">
    <property type="nucleotide sequence ID" value="XM_025607132.1"/>
</dbReference>
<dbReference type="Proteomes" id="UP000246702">
    <property type="component" value="Unassembled WGS sequence"/>
</dbReference>
<evidence type="ECO:0000313" key="2">
    <source>
        <dbReference type="Proteomes" id="UP000246702"/>
    </source>
</evidence>
<dbReference type="EMBL" id="MSFK01000064">
    <property type="protein sequence ID" value="PWY65012.1"/>
    <property type="molecule type" value="Genomic_DNA"/>
</dbReference>
<name>A0A317UWX4_9EURO</name>
<proteinExistence type="predicted"/>
<keyword evidence="2" id="KW-1185">Reference proteome</keyword>
<gene>
    <name evidence="1" type="ORF">BO94DRAFT_356452</name>
</gene>
<protein>
    <submittedName>
        <fullName evidence="1">Uncharacterized protein</fullName>
    </submittedName>
</protein>
<comment type="caution">
    <text evidence="1">The sequence shown here is derived from an EMBL/GenBank/DDBJ whole genome shotgun (WGS) entry which is preliminary data.</text>
</comment>